<accession>A0AA40A1V9</accession>
<comment type="caution">
    <text evidence="3">The sequence shown here is derived from an EMBL/GenBank/DDBJ whole genome shotgun (WGS) entry which is preliminary data.</text>
</comment>
<evidence type="ECO:0000259" key="2">
    <source>
        <dbReference type="Pfam" id="PF24809"/>
    </source>
</evidence>
<proteinExistence type="predicted"/>
<dbReference type="Pfam" id="PF24809">
    <property type="entry name" value="DUF7708"/>
    <property type="match status" value="1"/>
</dbReference>
<reference evidence="3" key="1">
    <citation type="submission" date="2023-06" db="EMBL/GenBank/DDBJ databases">
        <title>Genome-scale phylogeny and comparative genomics of the fungal order Sordariales.</title>
        <authorList>
            <consortium name="Lawrence Berkeley National Laboratory"/>
            <person name="Hensen N."/>
            <person name="Bonometti L."/>
            <person name="Westerberg I."/>
            <person name="Brannstrom I.O."/>
            <person name="Guillou S."/>
            <person name="Cros-Aarteil S."/>
            <person name="Calhoun S."/>
            <person name="Haridas S."/>
            <person name="Kuo A."/>
            <person name="Mondo S."/>
            <person name="Pangilinan J."/>
            <person name="Riley R."/>
            <person name="Labutti K."/>
            <person name="Andreopoulos B."/>
            <person name="Lipzen A."/>
            <person name="Chen C."/>
            <person name="Yanf M."/>
            <person name="Daum C."/>
            <person name="Ng V."/>
            <person name="Clum A."/>
            <person name="Steindorff A."/>
            <person name="Ohm R."/>
            <person name="Martin F."/>
            <person name="Silar P."/>
            <person name="Natvig D."/>
            <person name="Lalanne C."/>
            <person name="Gautier V."/>
            <person name="Ament-Velasquez S.L."/>
            <person name="Kruys A."/>
            <person name="Hutchinson M.I."/>
            <person name="Powell A.J."/>
            <person name="Barry K."/>
            <person name="Miller A.N."/>
            <person name="Grigoriev I.V."/>
            <person name="Debuchy R."/>
            <person name="Gladieux P."/>
            <person name="Thoren M.H."/>
            <person name="Johannesson H."/>
        </authorList>
    </citation>
    <scope>NUCLEOTIDE SEQUENCE</scope>
    <source>
        <strain evidence="3">SMH4607-1</strain>
    </source>
</reference>
<feature type="coiled-coil region" evidence="1">
    <location>
        <begin position="198"/>
        <end position="225"/>
    </location>
</feature>
<feature type="domain" description="DUF7708" evidence="2">
    <location>
        <begin position="89"/>
        <end position="232"/>
    </location>
</feature>
<organism evidence="3 4">
    <name type="scientific">Lasiosphaeris hirsuta</name>
    <dbReference type="NCBI Taxonomy" id="260670"/>
    <lineage>
        <taxon>Eukaryota</taxon>
        <taxon>Fungi</taxon>
        <taxon>Dikarya</taxon>
        <taxon>Ascomycota</taxon>
        <taxon>Pezizomycotina</taxon>
        <taxon>Sordariomycetes</taxon>
        <taxon>Sordariomycetidae</taxon>
        <taxon>Sordariales</taxon>
        <taxon>Lasiosphaeriaceae</taxon>
        <taxon>Lasiosphaeris</taxon>
    </lineage>
</organism>
<dbReference type="AlphaFoldDB" id="A0AA40A1V9"/>
<evidence type="ECO:0000313" key="3">
    <source>
        <dbReference type="EMBL" id="KAK0707742.1"/>
    </source>
</evidence>
<evidence type="ECO:0000313" key="4">
    <source>
        <dbReference type="Proteomes" id="UP001172102"/>
    </source>
</evidence>
<protein>
    <recommendedName>
        <fullName evidence="2">DUF7708 domain-containing protein</fullName>
    </recommendedName>
</protein>
<keyword evidence="4" id="KW-1185">Reference proteome</keyword>
<name>A0AA40A1V9_9PEZI</name>
<dbReference type="EMBL" id="JAUKUA010000006">
    <property type="protein sequence ID" value="KAK0707742.1"/>
    <property type="molecule type" value="Genomic_DNA"/>
</dbReference>
<dbReference type="InterPro" id="IPR056125">
    <property type="entry name" value="DUF7708"/>
</dbReference>
<gene>
    <name evidence="3" type="ORF">B0H67DRAFT_321626</name>
</gene>
<keyword evidence="1" id="KW-0175">Coiled coil</keyword>
<dbReference type="Proteomes" id="UP001172102">
    <property type="component" value="Unassembled WGS sequence"/>
</dbReference>
<evidence type="ECO:0000256" key="1">
    <source>
        <dbReference type="SAM" id="Coils"/>
    </source>
</evidence>
<sequence length="280" mass="31538">MADIIALPSLRGRDAACWHDAIQRHNSRQKKGSMGKKYISIDTIQGDHHEDVLGQGQHSQGYARALMDAAIDSYKALESRNGPLGTILFQIAHNMGRYARAVDVLVQCDPTIAALVWGSVRILLQIGEEEERASRIASQGVLEIIRHADRWEQVADMPNLMDSARLRKMVVYLYVAVLDFLLSSTEWLRKSRLRRLGKSILGSKADKFEAKLKELQQASDLVDKELQTQSTRRILSSFGEISLDIRIIKDRVDAVLEQGRHVSVQIRLFNCYPSAMNSCP</sequence>